<evidence type="ECO:0000313" key="3">
    <source>
        <dbReference type="EMBL" id="KMW57843.1"/>
    </source>
</evidence>
<feature type="compositionally biased region" description="Acidic residues" evidence="1">
    <location>
        <begin position="195"/>
        <end position="204"/>
    </location>
</feature>
<comment type="caution">
    <text evidence="3">The sequence shown here is derived from an EMBL/GenBank/DDBJ whole genome shotgun (WGS) entry which is preliminary data.</text>
</comment>
<evidence type="ECO:0000313" key="4">
    <source>
        <dbReference type="Proteomes" id="UP000037178"/>
    </source>
</evidence>
<name>A0A0J9GWB4_9RHOB</name>
<feature type="compositionally biased region" description="Low complexity" evidence="1">
    <location>
        <begin position="99"/>
        <end position="110"/>
    </location>
</feature>
<accession>A0A0J9GWB4</accession>
<dbReference type="EC" id="1.6.5.3" evidence="3"/>
<gene>
    <name evidence="3" type="ORF">AIOL_002811</name>
</gene>
<keyword evidence="3" id="KW-0830">Ubiquinone</keyword>
<dbReference type="OrthoDB" id="9807941at2"/>
<feature type="transmembrane region" description="Helical" evidence="2">
    <location>
        <begin position="12"/>
        <end position="32"/>
    </location>
</feature>
<keyword evidence="2" id="KW-1133">Transmembrane helix</keyword>
<feature type="compositionally biased region" description="Low complexity" evidence="1">
    <location>
        <begin position="78"/>
        <end position="92"/>
    </location>
</feature>
<keyword evidence="4" id="KW-1185">Reference proteome</keyword>
<dbReference type="GO" id="GO:0016491">
    <property type="term" value="F:oxidoreductase activity"/>
    <property type="evidence" value="ECO:0007669"/>
    <property type="project" value="UniProtKB-KW"/>
</dbReference>
<feature type="region of interest" description="Disordered" evidence="1">
    <location>
        <begin position="69"/>
        <end position="217"/>
    </location>
</feature>
<feature type="compositionally biased region" description="Low complexity" evidence="1">
    <location>
        <begin position="118"/>
        <end position="141"/>
    </location>
</feature>
<dbReference type="Gene3D" id="1.10.150.20">
    <property type="entry name" value="5' to 3' exonuclease, C-terminal subdomain"/>
    <property type="match status" value="1"/>
</dbReference>
<organism evidence="3 4">
    <name type="scientific">Candidatus Rhodobacter oscarellae</name>
    <dbReference type="NCBI Taxonomy" id="1675527"/>
    <lineage>
        <taxon>Bacteria</taxon>
        <taxon>Pseudomonadati</taxon>
        <taxon>Pseudomonadota</taxon>
        <taxon>Alphaproteobacteria</taxon>
        <taxon>Rhodobacterales</taxon>
        <taxon>Rhodobacter group</taxon>
        <taxon>Rhodobacter</taxon>
    </lineage>
</organism>
<keyword evidence="2" id="KW-0472">Membrane</keyword>
<dbReference type="PATRIC" id="fig|1675527.3.peg.2943"/>
<sequence>MSTGENNWSLGRILVISAAVGGVVLLLFLIALGFKFFGALIWGIIVGVIVFLILWLNFGGPEDVEIGHSGATTGGTSGAASNASAASNAASNDVGDEPASTTESAATSEESAAEDDAATSTASDCAASEAGSSETSGSVVAPSKALPGQEDLAARKGSWKYEANASDSGSGDSTDAANDTSAEVATAAPSTGDGDSGDGAEAEPELFSSAPADADDLKSIKGVGPALEKTLNELGIYKFAQIATWGGAEIAWVDARLKFKGRITRDDWVEQAKTLSAGGETEFSQRVDKGGVY</sequence>
<dbReference type="RefSeq" id="WP_053101283.1">
    <property type="nucleotide sequence ID" value="NZ_LFTY01000002.1"/>
</dbReference>
<dbReference type="STRING" id="1675527.AIOL_002811"/>
<feature type="compositionally biased region" description="Low complexity" evidence="1">
    <location>
        <begin position="163"/>
        <end position="179"/>
    </location>
</feature>
<evidence type="ECO:0000256" key="2">
    <source>
        <dbReference type="SAM" id="Phobius"/>
    </source>
</evidence>
<dbReference type="EMBL" id="LFTY01000002">
    <property type="protein sequence ID" value="KMW57843.1"/>
    <property type="molecule type" value="Genomic_DNA"/>
</dbReference>
<proteinExistence type="predicted"/>
<reference evidence="3 4" key="1">
    <citation type="submission" date="2015-06" db="EMBL/GenBank/DDBJ databases">
        <title>Draft genome sequence of an Alphaproteobacteria species associated to the Mediterranean sponge Oscarella lobularis.</title>
        <authorList>
            <person name="Jourda C."/>
            <person name="Santini S."/>
            <person name="Claverie J.-M."/>
        </authorList>
    </citation>
    <scope>NUCLEOTIDE SEQUENCE [LARGE SCALE GENOMIC DNA]</scope>
    <source>
        <strain evidence="3">IGS</strain>
    </source>
</reference>
<dbReference type="AlphaFoldDB" id="A0A0J9GWB4"/>
<protein>
    <submittedName>
        <fullName evidence="3">NADH-ubiquinone oxidoreductase chain E</fullName>
        <ecNumber evidence="3">1.6.5.3</ecNumber>
    </submittedName>
</protein>
<evidence type="ECO:0000256" key="1">
    <source>
        <dbReference type="SAM" id="MobiDB-lite"/>
    </source>
</evidence>
<keyword evidence="3" id="KW-0560">Oxidoreductase</keyword>
<dbReference type="Proteomes" id="UP000037178">
    <property type="component" value="Unassembled WGS sequence"/>
</dbReference>
<feature type="transmembrane region" description="Helical" evidence="2">
    <location>
        <begin position="39"/>
        <end position="58"/>
    </location>
</feature>
<keyword evidence="2" id="KW-0812">Transmembrane</keyword>